<name>A0A0N5CKV5_THECL</name>
<dbReference type="OrthoDB" id="3853857at2759"/>
<protein>
    <submittedName>
        <fullName evidence="4">DAGKc domain-containing protein</fullName>
    </submittedName>
</protein>
<reference evidence="2 3" key="2">
    <citation type="submission" date="2018-11" db="EMBL/GenBank/DDBJ databases">
        <authorList>
            <consortium name="Pathogen Informatics"/>
        </authorList>
    </citation>
    <scope>NUCLEOTIDE SEQUENCE [LARGE SCALE GENOMIC DNA]</scope>
</reference>
<dbReference type="WBParaSite" id="TCLT_0000071901-mRNA-1">
    <property type="protein sequence ID" value="TCLT_0000071901-mRNA-1"/>
    <property type="gene ID" value="TCLT_0000071901"/>
</dbReference>
<feature type="domain" description="DAGKc" evidence="1">
    <location>
        <begin position="136"/>
        <end position="283"/>
    </location>
</feature>
<keyword evidence="3" id="KW-1185">Reference proteome</keyword>
<dbReference type="Gene3D" id="2.60.200.40">
    <property type="match status" value="1"/>
</dbReference>
<dbReference type="OMA" id="RFRWAGM"/>
<reference evidence="4" key="1">
    <citation type="submission" date="2017-02" db="UniProtKB">
        <authorList>
            <consortium name="WormBaseParasite"/>
        </authorList>
    </citation>
    <scope>IDENTIFICATION</scope>
</reference>
<dbReference type="GO" id="GO:0046512">
    <property type="term" value="P:sphingosine biosynthetic process"/>
    <property type="evidence" value="ECO:0007669"/>
    <property type="project" value="TreeGrafter"/>
</dbReference>
<evidence type="ECO:0000259" key="1">
    <source>
        <dbReference type="PROSITE" id="PS50146"/>
    </source>
</evidence>
<dbReference type="STRING" id="103827.A0A0N5CKV5"/>
<dbReference type="InterPro" id="IPR001206">
    <property type="entry name" value="Diacylglycerol_kinase_cat_dom"/>
</dbReference>
<evidence type="ECO:0000313" key="3">
    <source>
        <dbReference type="Proteomes" id="UP000276776"/>
    </source>
</evidence>
<dbReference type="GO" id="GO:0001727">
    <property type="term" value="F:lipid kinase activity"/>
    <property type="evidence" value="ECO:0007669"/>
    <property type="project" value="TreeGrafter"/>
</dbReference>
<dbReference type="Pfam" id="PF00781">
    <property type="entry name" value="DAGK_cat"/>
    <property type="match status" value="1"/>
</dbReference>
<dbReference type="Proteomes" id="UP000276776">
    <property type="component" value="Unassembled WGS sequence"/>
</dbReference>
<dbReference type="PANTHER" id="PTHR12358">
    <property type="entry name" value="SPHINGOSINE KINASE"/>
    <property type="match status" value="1"/>
</dbReference>
<dbReference type="SUPFAM" id="SSF111331">
    <property type="entry name" value="NAD kinase/diacylglycerol kinase-like"/>
    <property type="match status" value="1"/>
</dbReference>
<dbReference type="InterPro" id="IPR017438">
    <property type="entry name" value="ATP-NAD_kinase_N"/>
</dbReference>
<dbReference type="AlphaFoldDB" id="A0A0N5CKV5"/>
<dbReference type="PROSITE" id="PS50146">
    <property type="entry name" value="DAGK"/>
    <property type="match status" value="1"/>
</dbReference>
<dbReference type="InterPro" id="IPR050187">
    <property type="entry name" value="Lipid_Phosphate_FormReg"/>
</dbReference>
<proteinExistence type="predicted"/>
<dbReference type="GO" id="GO:0016020">
    <property type="term" value="C:membrane"/>
    <property type="evidence" value="ECO:0007669"/>
    <property type="project" value="TreeGrafter"/>
</dbReference>
<gene>
    <name evidence="2" type="ORF">TCLT_LOCUS720</name>
</gene>
<sequence length="535" mass="61222">MGAQISKINNDPRSVLYKDVVNNTVYDINIIVIINKKQYKIDSCVQTDNEISLEYANFRSIQLKYEDLVESKVRVNDDKTGVQLNVIAYAFVKAKRRFIHVTLTFSKEIEVENVNKYITQKITALKAPHLPDKFPRSRRRVLVFVNPFGGRKRGFKLWQKYVKPTLTMANIDFQLILTAREKHAVEITQNLKLDEYDAIAAISGDGLIIEIISGFLMRSDFKRALKMPLVHIPGGTSNGLASSICFQCHEPFSPRGGFYTEMAVMLVQPRYLPLRINRVETECDGDKAMFLAVSWGFLADIDIESERFRWAGMIRLQMEAVSRFTKLPKVAHYQARISYLPVDDKNTSQVFANLRKNLQYKNFTKEHFYYQSIESFTDSKSVEINNDIENGVLNMPKNDDLVQVPPLKDPVGSDWVVLEGYFVYVCLANLSHLGSDVPYLPCARLNDEFIYLTFVDWKDFKSQFQFCRMIHCIESCSHLSYPFLKVIPVRACRVEPLNNCGGHVTVDGEAITSGSAFQIIPTKHCATIIGRKIRN</sequence>
<dbReference type="PANTHER" id="PTHR12358:SF112">
    <property type="entry name" value="LD11247P-RELATED"/>
    <property type="match status" value="1"/>
</dbReference>
<dbReference type="Gene3D" id="3.40.50.10330">
    <property type="entry name" value="Probable inorganic polyphosphate/atp-NAD kinase, domain 1"/>
    <property type="match status" value="1"/>
</dbReference>
<dbReference type="InterPro" id="IPR016064">
    <property type="entry name" value="NAD/diacylglycerol_kinase_sf"/>
</dbReference>
<evidence type="ECO:0000313" key="4">
    <source>
        <dbReference type="WBParaSite" id="TCLT_0000071901-mRNA-1"/>
    </source>
</evidence>
<dbReference type="GO" id="GO:0005737">
    <property type="term" value="C:cytoplasm"/>
    <property type="evidence" value="ECO:0007669"/>
    <property type="project" value="TreeGrafter"/>
</dbReference>
<organism evidence="4">
    <name type="scientific">Thelazia callipaeda</name>
    <name type="common">Oriental eyeworm</name>
    <name type="synonym">Parasitic nematode</name>
    <dbReference type="NCBI Taxonomy" id="103827"/>
    <lineage>
        <taxon>Eukaryota</taxon>
        <taxon>Metazoa</taxon>
        <taxon>Ecdysozoa</taxon>
        <taxon>Nematoda</taxon>
        <taxon>Chromadorea</taxon>
        <taxon>Rhabditida</taxon>
        <taxon>Spirurina</taxon>
        <taxon>Spiruromorpha</taxon>
        <taxon>Thelazioidea</taxon>
        <taxon>Thelaziidae</taxon>
        <taxon>Thelazia</taxon>
    </lineage>
</organism>
<evidence type="ECO:0000313" key="2">
    <source>
        <dbReference type="EMBL" id="VDM95795.1"/>
    </source>
</evidence>
<dbReference type="EMBL" id="UYYF01000061">
    <property type="protein sequence ID" value="VDM95795.1"/>
    <property type="molecule type" value="Genomic_DNA"/>
</dbReference>
<accession>A0A0N5CKV5</accession>